<name>A0ABW5FM88_9PSEU</name>
<dbReference type="InterPro" id="IPR050766">
    <property type="entry name" value="Bact_Lucif_Oxidored"/>
</dbReference>
<dbReference type="PANTHER" id="PTHR30137:SF16">
    <property type="entry name" value="BLL0895 PROTEIN"/>
    <property type="match status" value="1"/>
</dbReference>
<dbReference type="Gene3D" id="3.20.20.30">
    <property type="entry name" value="Luciferase-like domain"/>
    <property type="match status" value="1"/>
</dbReference>
<comment type="caution">
    <text evidence="6">The sequence shown here is derived from an EMBL/GenBank/DDBJ whole genome shotgun (WGS) entry which is preliminary data.</text>
</comment>
<sequence>MSRLRFGAFLAPFHPAGENPTLAIQRDLRLAEHMDYLGYDELWIGEHHSAGSEIIAAPEIFIAAAAERTRNIKLGTGVTSVAYHNPLWVADRMVMLDHLTRGRAMFGAGPGSLPTDSAMIGLDPTDTRELLDVNFDIIMRLLAGETVSAETKTHRLIEARLQLRPYTEPCFDIAVAAVASPTGPRLAGRYGTGLLSIGATLTKEGFDALAHHWNVVEERAAHYKRPAPDRSQWRLVGLMHIAETREQAYHDVEHGIEQWFRYFQRVAAFPQMSVEGNGLKEMIDFINEAGVGAIGTPADARAQVQRLWDQSGGFGAMLLMAHEWANPEATRRSFELIAQHVMPHFQGKNDGQGLSHAESTLAAKRTAEERRPGYAQAQLSAVEHMTEKYAQEVADKKS</sequence>
<keyword evidence="3" id="KW-0560">Oxidoreductase</keyword>
<protein>
    <submittedName>
        <fullName evidence="6">LLM class flavin-dependent oxidoreductase</fullName>
    </submittedName>
</protein>
<proteinExistence type="inferred from homology"/>
<evidence type="ECO:0000259" key="5">
    <source>
        <dbReference type="Pfam" id="PF00296"/>
    </source>
</evidence>
<evidence type="ECO:0000313" key="7">
    <source>
        <dbReference type="Proteomes" id="UP001597417"/>
    </source>
</evidence>
<dbReference type="EMBL" id="JBHUKR010000004">
    <property type="protein sequence ID" value="MFD2415319.1"/>
    <property type="molecule type" value="Genomic_DNA"/>
</dbReference>
<keyword evidence="2" id="KW-0285">Flavoprotein</keyword>
<organism evidence="6 7">
    <name type="scientific">Amycolatopsis pigmentata</name>
    <dbReference type="NCBI Taxonomy" id="450801"/>
    <lineage>
        <taxon>Bacteria</taxon>
        <taxon>Bacillati</taxon>
        <taxon>Actinomycetota</taxon>
        <taxon>Actinomycetes</taxon>
        <taxon>Pseudonocardiales</taxon>
        <taxon>Pseudonocardiaceae</taxon>
        <taxon>Amycolatopsis</taxon>
    </lineage>
</organism>
<reference evidence="7" key="1">
    <citation type="journal article" date="2019" name="Int. J. Syst. Evol. Microbiol.">
        <title>The Global Catalogue of Microorganisms (GCM) 10K type strain sequencing project: providing services to taxonomists for standard genome sequencing and annotation.</title>
        <authorList>
            <consortium name="The Broad Institute Genomics Platform"/>
            <consortium name="The Broad Institute Genome Sequencing Center for Infectious Disease"/>
            <person name="Wu L."/>
            <person name="Ma J."/>
        </authorList>
    </citation>
    <scope>NUCLEOTIDE SEQUENCE [LARGE SCALE GENOMIC DNA]</scope>
    <source>
        <strain evidence="7">CGMCC 4.7645</strain>
    </source>
</reference>
<keyword evidence="7" id="KW-1185">Reference proteome</keyword>
<keyword evidence="4" id="KW-0503">Monooxygenase</keyword>
<evidence type="ECO:0000256" key="4">
    <source>
        <dbReference type="ARBA" id="ARBA00023033"/>
    </source>
</evidence>
<accession>A0ABW5FM88</accession>
<dbReference type="Proteomes" id="UP001597417">
    <property type="component" value="Unassembled WGS sequence"/>
</dbReference>
<evidence type="ECO:0000256" key="3">
    <source>
        <dbReference type="ARBA" id="ARBA00023002"/>
    </source>
</evidence>
<evidence type="ECO:0000313" key="6">
    <source>
        <dbReference type="EMBL" id="MFD2415319.1"/>
    </source>
</evidence>
<dbReference type="RefSeq" id="WP_378261011.1">
    <property type="nucleotide sequence ID" value="NZ_JBHUKR010000004.1"/>
</dbReference>
<comment type="similarity">
    <text evidence="1">Belongs to the bacterial luciferase oxidoreductase family.</text>
</comment>
<dbReference type="SUPFAM" id="SSF51679">
    <property type="entry name" value="Bacterial luciferase-like"/>
    <property type="match status" value="1"/>
</dbReference>
<dbReference type="Pfam" id="PF00296">
    <property type="entry name" value="Bac_luciferase"/>
    <property type="match status" value="1"/>
</dbReference>
<dbReference type="PANTHER" id="PTHR30137">
    <property type="entry name" value="LUCIFERASE-LIKE MONOOXYGENASE"/>
    <property type="match status" value="1"/>
</dbReference>
<evidence type="ECO:0000256" key="1">
    <source>
        <dbReference type="ARBA" id="ARBA00010426"/>
    </source>
</evidence>
<feature type="domain" description="Luciferase-like" evidence="5">
    <location>
        <begin position="5"/>
        <end position="311"/>
    </location>
</feature>
<dbReference type="InterPro" id="IPR036661">
    <property type="entry name" value="Luciferase-like_sf"/>
</dbReference>
<gene>
    <name evidence="6" type="ORF">ACFSXZ_03145</name>
</gene>
<dbReference type="InterPro" id="IPR011251">
    <property type="entry name" value="Luciferase-like_dom"/>
</dbReference>
<evidence type="ECO:0000256" key="2">
    <source>
        <dbReference type="ARBA" id="ARBA00022630"/>
    </source>
</evidence>